<dbReference type="CDD" id="cd09511">
    <property type="entry name" value="SAM_CNK1_2_3-suppressor"/>
    <property type="match status" value="1"/>
</dbReference>
<evidence type="ECO:0000259" key="3">
    <source>
        <dbReference type="PROSITE" id="PS50105"/>
    </source>
</evidence>
<dbReference type="Proteomes" id="UP000494165">
    <property type="component" value="Unassembled WGS sequence"/>
</dbReference>
<dbReference type="EMBL" id="CADEPI010000090">
    <property type="protein sequence ID" value="CAB3373851.1"/>
    <property type="molecule type" value="Genomic_DNA"/>
</dbReference>
<proteinExistence type="inferred from homology"/>
<dbReference type="Gene3D" id="1.10.150.50">
    <property type="entry name" value="Transcription Factor, Ets-1"/>
    <property type="match status" value="1"/>
</dbReference>
<dbReference type="InterPro" id="IPR017874">
    <property type="entry name" value="CRIC_domain"/>
</dbReference>
<organism evidence="7 8">
    <name type="scientific">Cloeon dipterum</name>
    <dbReference type="NCBI Taxonomy" id="197152"/>
    <lineage>
        <taxon>Eukaryota</taxon>
        <taxon>Metazoa</taxon>
        <taxon>Ecdysozoa</taxon>
        <taxon>Arthropoda</taxon>
        <taxon>Hexapoda</taxon>
        <taxon>Insecta</taxon>
        <taxon>Pterygota</taxon>
        <taxon>Palaeoptera</taxon>
        <taxon>Ephemeroptera</taxon>
        <taxon>Pisciforma</taxon>
        <taxon>Baetidae</taxon>
        <taxon>Cloeon</taxon>
    </lineage>
</organism>
<dbReference type="InterPro" id="IPR001660">
    <property type="entry name" value="SAM"/>
</dbReference>
<dbReference type="InterPro" id="IPR051566">
    <property type="entry name" value="CNKSR"/>
</dbReference>
<dbReference type="SUPFAM" id="SSF50156">
    <property type="entry name" value="PDZ domain-like"/>
    <property type="match status" value="1"/>
</dbReference>
<dbReference type="Pfam" id="PF00536">
    <property type="entry name" value="SAM_1"/>
    <property type="match status" value="1"/>
</dbReference>
<comment type="similarity">
    <text evidence="1">Belongs to the CNKSR family.</text>
</comment>
<dbReference type="InterPro" id="IPR004701">
    <property type="entry name" value="PTS_EIIA_man-typ"/>
</dbReference>
<dbReference type="InterPro" id="IPR049628">
    <property type="entry name" value="CNK1-3_SAM"/>
</dbReference>
<dbReference type="PANTHER" id="PTHR12844">
    <property type="entry name" value="CONNECTOR ENCHANCER OF KINASE SUPPRESSOR OF RAS"/>
    <property type="match status" value="1"/>
</dbReference>
<gene>
    <name evidence="7" type="ORF">CLODIP_2_CD11659</name>
</gene>
<evidence type="ECO:0008006" key="9">
    <source>
        <dbReference type="Google" id="ProtNLM"/>
    </source>
</evidence>
<evidence type="ECO:0000256" key="2">
    <source>
        <dbReference type="ARBA" id="ARBA00022553"/>
    </source>
</evidence>
<evidence type="ECO:0000256" key="1">
    <source>
        <dbReference type="ARBA" id="ARBA00009498"/>
    </source>
</evidence>
<dbReference type="Pfam" id="PF10534">
    <property type="entry name" value="CRIC_ras_sig"/>
    <property type="match status" value="1"/>
</dbReference>
<dbReference type="AlphaFoldDB" id="A0A8S1CX37"/>
<sequence length="472" mass="52842">MAYVNVAGWTPAQVTDWMKGLDPMTHVYSHNFLNNNICGQQLLDFCASDLENLGIVKVGHQEIILEALSLLRNFHYDLDRENMQLLAVRLSCSAHSLEQTIKADLKENPRGAQRVRTQIMADVTGVTAAIKSLVLWIDRQPFAKNEKYQEIRAIILSIGLSIATCTQRDRFAENPVEEIQQKCAQLAKLADDIIENSKDSLVLQPASLDLATIRSRSGDDLGFTLARSWNGAHQVVEVNLQGTPHHQSGRIEVGDEVVQINYQTVVGWRLKSLLLLLGQESKAQVSQIFLTLKKRPQHSTIYGQVYIKPYRLPSKNRALAQWQDSNLPSPRPEFLAIPHFELPRLKTERTEEKFLVSSSSDSEDEAPYIRAQSGRASNINAGSVLSLMLPRNKIQRRATVSGYSSTYKHVPIGIELFRAQIQREMQRRGLQCPSRNTEDAASIRCHGGSTISLAVRPSTFLGSVGNQSLDRP</sequence>
<protein>
    <recommendedName>
        <fullName evidence="9">PDZ domain-containing protein</fullName>
    </recommendedName>
</protein>
<dbReference type="InterPro" id="IPR036034">
    <property type="entry name" value="PDZ_sf"/>
</dbReference>
<dbReference type="PROSITE" id="PS51096">
    <property type="entry name" value="PTS_EIIA_TYPE_4"/>
    <property type="match status" value="1"/>
</dbReference>
<dbReference type="GO" id="GO:0009401">
    <property type="term" value="P:phosphoenolpyruvate-dependent sugar phosphotransferase system"/>
    <property type="evidence" value="ECO:0007669"/>
    <property type="project" value="InterPro"/>
</dbReference>
<dbReference type="InterPro" id="IPR013761">
    <property type="entry name" value="SAM/pointed_sf"/>
</dbReference>
<dbReference type="GO" id="GO:0016020">
    <property type="term" value="C:membrane"/>
    <property type="evidence" value="ECO:0007669"/>
    <property type="project" value="InterPro"/>
</dbReference>
<accession>A0A8S1CX37</accession>
<feature type="domain" description="CRIC" evidence="6">
    <location>
        <begin position="82"/>
        <end position="173"/>
    </location>
</feature>
<dbReference type="OrthoDB" id="74412at2759"/>
<reference evidence="7 8" key="1">
    <citation type="submission" date="2020-04" db="EMBL/GenBank/DDBJ databases">
        <authorList>
            <person name="Alioto T."/>
            <person name="Alioto T."/>
            <person name="Gomez Garrido J."/>
        </authorList>
    </citation>
    <scope>NUCLEOTIDE SEQUENCE [LARGE SCALE GENOMIC DNA]</scope>
</reference>
<dbReference type="PANTHER" id="PTHR12844:SF42">
    <property type="entry name" value="CONNECTOR ENHANCER OF KSR PROTEIN CNK"/>
    <property type="match status" value="1"/>
</dbReference>
<evidence type="ECO:0000313" key="7">
    <source>
        <dbReference type="EMBL" id="CAB3373851.1"/>
    </source>
</evidence>
<dbReference type="Gene3D" id="2.30.42.10">
    <property type="match status" value="1"/>
</dbReference>
<feature type="domain" description="PDZ" evidence="4">
    <location>
        <begin position="209"/>
        <end position="261"/>
    </location>
</feature>
<feature type="domain" description="PTS EIIA type-4" evidence="5">
    <location>
        <begin position="52"/>
        <end position="201"/>
    </location>
</feature>
<evidence type="ECO:0000259" key="6">
    <source>
        <dbReference type="PROSITE" id="PS51290"/>
    </source>
</evidence>
<comment type="caution">
    <text evidence="7">The sequence shown here is derived from an EMBL/GenBank/DDBJ whole genome shotgun (WGS) entry which is preliminary data.</text>
</comment>
<name>A0A8S1CX37_9INSE</name>
<keyword evidence="2" id="KW-0597">Phosphoprotein</keyword>
<feature type="domain" description="SAM" evidence="3">
    <location>
        <begin position="9"/>
        <end position="74"/>
    </location>
</feature>
<evidence type="ECO:0000313" key="8">
    <source>
        <dbReference type="Proteomes" id="UP000494165"/>
    </source>
</evidence>
<dbReference type="SUPFAM" id="SSF47769">
    <property type="entry name" value="SAM/Pointed domain"/>
    <property type="match status" value="1"/>
</dbReference>
<dbReference type="PROSITE" id="PS51290">
    <property type="entry name" value="CRIC"/>
    <property type="match status" value="1"/>
</dbReference>
<dbReference type="PROSITE" id="PS50105">
    <property type="entry name" value="SAM_DOMAIN"/>
    <property type="match status" value="1"/>
</dbReference>
<dbReference type="PROSITE" id="PS50106">
    <property type="entry name" value="PDZ"/>
    <property type="match status" value="1"/>
</dbReference>
<evidence type="ECO:0000259" key="5">
    <source>
        <dbReference type="PROSITE" id="PS51096"/>
    </source>
</evidence>
<keyword evidence="8" id="KW-1185">Reference proteome</keyword>
<dbReference type="SMART" id="SM00454">
    <property type="entry name" value="SAM"/>
    <property type="match status" value="1"/>
</dbReference>
<evidence type="ECO:0000259" key="4">
    <source>
        <dbReference type="PROSITE" id="PS50106"/>
    </source>
</evidence>
<dbReference type="InterPro" id="IPR001478">
    <property type="entry name" value="PDZ"/>
</dbReference>